<comment type="similarity">
    <text evidence="1 6 8">Belongs to the pyrroline-5-carboxylate reductase family.</text>
</comment>
<dbReference type="RefSeq" id="WP_003334504.1">
    <property type="nucleotide sequence ID" value="NZ_CP007806.1"/>
</dbReference>
<proteinExistence type="inferred from homology"/>
<dbReference type="STRING" id="1042163.BRLA_c042080"/>
<keyword evidence="6" id="KW-0963">Cytoplasm</keyword>
<dbReference type="FunFam" id="1.10.3730.10:FF:000001">
    <property type="entry name" value="Pyrroline-5-carboxylate reductase"/>
    <property type="match status" value="1"/>
</dbReference>
<dbReference type="SUPFAM" id="SSF48179">
    <property type="entry name" value="6-phosphogluconate dehydrogenase C-terminal domain-like"/>
    <property type="match status" value="1"/>
</dbReference>
<dbReference type="InterPro" id="IPR036291">
    <property type="entry name" value="NAD(P)-bd_dom_sf"/>
</dbReference>
<dbReference type="InterPro" id="IPR008927">
    <property type="entry name" value="6-PGluconate_DH-like_C_sf"/>
</dbReference>
<dbReference type="Proteomes" id="UP000005850">
    <property type="component" value="Chromosome"/>
</dbReference>
<name>A0A075RB74_BRELA</name>
<dbReference type="UniPathway" id="UPA00098">
    <property type="reaction ID" value="UER00361"/>
</dbReference>
<organism evidence="11 12">
    <name type="scientific">Brevibacillus laterosporus LMG 15441</name>
    <dbReference type="NCBI Taxonomy" id="1042163"/>
    <lineage>
        <taxon>Bacteria</taxon>
        <taxon>Bacillati</taxon>
        <taxon>Bacillota</taxon>
        <taxon>Bacilli</taxon>
        <taxon>Bacillales</taxon>
        <taxon>Paenibacillaceae</taxon>
        <taxon>Brevibacillus</taxon>
    </lineage>
</organism>
<dbReference type="GO" id="GO:0005737">
    <property type="term" value="C:cytoplasm"/>
    <property type="evidence" value="ECO:0007669"/>
    <property type="project" value="UniProtKB-SubCell"/>
</dbReference>
<dbReference type="PANTHER" id="PTHR11645:SF49">
    <property type="entry name" value="PYRROLINE-5-CARBOXYLATE REDUCTASE 1"/>
    <property type="match status" value="1"/>
</dbReference>
<keyword evidence="6 8" id="KW-0028">Amino-acid biosynthesis</keyword>
<gene>
    <name evidence="6" type="primary">proC</name>
    <name evidence="11" type="ORF">BRLA_c042080</name>
</gene>
<comment type="pathway">
    <text evidence="6 8">Amino-acid biosynthesis; L-proline biosynthesis; L-proline from L-glutamate 5-semialdehyde: step 1/1.</text>
</comment>
<comment type="subcellular location">
    <subcellularLocation>
        <location evidence="6">Cytoplasm</location>
    </subcellularLocation>
</comment>
<feature type="domain" description="Pyrroline-5-carboxylate reductase dimerisation" evidence="10">
    <location>
        <begin position="173"/>
        <end position="277"/>
    </location>
</feature>
<dbReference type="GO" id="GO:0004735">
    <property type="term" value="F:pyrroline-5-carboxylate reductase activity"/>
    <property type="evidence" value="ECO:0007669"/>
    <property type="project" value="UniProtKB-UniRule"/>
</dbReference>
<dbReference type="Gene3D" id="1.10.3730.10">
    <property type="entry name" value="ProC C-terminal domain-like"/>
    <property type="match status" value="1"/>
</dbReference>
<evidence type="ECO:0000256" key="5">
    <source>
        <dbReference type="ARBA" id="ARBA00058118"/>
    </source>
</evidence>
<dbReference type="Pfam" id="PF14748">
    <property type="entry name" value="P5CR_dimer"/>
    <property type="match status" value="1"/>
</dbReference>
<dbReference type="KEGG" id="blr:BRLA_c042080"/>
<dbReference type="InterPro" id="IPR028939">
    <property type="entry name" value="P5C_Rdtase_cat_N"/>
</dbReference>
<keyword evidence="2 6" id="KW-0641">Proline biosynthesis</keyword>
<keyword evidence="12" id="KW-1185">Reference proteome</keyword>
<keyword evidence="4 6" id="KW-0560">Oxidoreductase</keyword>
<evidence type="ECO:0000313" key="11">
    <source>
        <dbReference type="EMBL" id="AIG28483.1"/>
    </source>
</evidence>
<evidence type="ECO:0000256" key="7">
    <source>
        <dbReference type="NCBIfam" id="TIGR00112"/>
    </source>
</evidence>
<dbReference type="InterPro" id="IPR029036">
    <property type="entry name" value="P5CR_dimer"/>
</dbReference>
<comment type="catalytic activity">
    <reaction evidence="6">
        <text>L-proline + NAD(+) = (S)-1-pyrroline-5-carboxylate + NADH + 2 H(+)</text>
        <dbReference type="Rhea" id="RHEA:14105"/>
        <dbReference type="ChEBI" id="CHEBI:15378"/>
        <dbReference type="ChEBI" id="CHEBI:17388"/>
        <dbReference type="ChEBI" id="CHEBI:57540"/>
        <dbReference type="ChEBI" id="CHEBI:57945"/>
        <dbReference type="ChEBI" id="CHEBI:60039"/>
        <dbReference type="EC" id="1.5.1.2"/>
    </reaction>
</comment>
<evidence type="ECO:0000256" key="1">
    <source>
        <dbReference type="ARBA" id="ARBA00005525"/>
    </source>
</evidence>
<dbReference type="PROSITE" id="PS00521">
    <property type="entry name" value="P5CR"/>
    <property type="match status" value="1"/>
</dbReference>
<evidence type="ECO:0000256" key="2">
    <source>
        <dbReference type="ARBA" id="ARBA00022650"/>
    </source>
</evidence>
<sequence>MNDHQANQICQQLHVGFMGAGSIVEAIVKGITAKHLLPANSIYVTNHSDDARLRELQEQYGVTPTRDLSTMLLQSQVIILGMKPKDVASACQTLREYVTPDHLIISVIAGVPTSSIQEWLGVECPIIRAMPNTSSAVGLSATGIAAGKFASEQHLAIAECLFQAIGHVCIVFEQELDIITGLSGSGPAYIYYLVEAMEGAGQQAGLSQEISRELTVQTLLGAAHMLIATKEEPAVLRKKVTSPGGTTQAGLEVLQSHGFKQAITEAILRATERARELGAPYR</sequence>
<accession>A0A075RB74</accession>
<dbReference type="EMBL" id="CP007806">
    <property type="protein sequence ID" value="AIG28483.1"/>
    <property type="molecule type" value="Genomic_DNA"/>
</dbReference>
<dbReference type="Gene3D" id="3.40.50.720">
    <property type="entry name" value="NAD(P)-binding Rossmann-like Domain"/>
    <property type="match status" value="1"/>
</dbReference>
<dbReference type="HOGENOM" id="CLU_042344_0_1_9"/>
<evidence type="ECO:0000256" key="3">
    <source>
        <dbReference type="ARBA" id="ARBA00022857"/>
    </source>
</evidence>
<dbReference type="PIRSF" id="PIRSF000193">
    <property type="entry name" value="Pyrrol-5-carb_rd"/>
    <property type="match status" value="1"/>
</dbReference>
<dbReference type="Pfam" id="PF03807">
    <property type="entry name" value="F420_oxidored"/>
    <property type="match status" value="1"/>
</dbReference>
<keyword evidence="3 6" id="KW-0521">NADP</keyword>
<dbReference type="SUPFAM" id="SSF51735">
    <property type="entry name" value="NAD(P)-binding Rossmann-fold domains"/>
    <property type="match status" value="1"/>
</dbReference>
<comment type="catalytic activity">
    <reaction evidence="6 8">
        <text>L-proline + NADP(+) = (S)-1-pyrroline-5-carboxylate + NADPH + 2 H(+)</text>
        <dbReference type="Rhea" id="RHEA:14109"/>
        <dbReference type="ChEBI" id="CHEBI:15378"/>
        <dbReference type="ChEBI" id="CHEBI:17388"/>
        <dbReference type="ChEBI" id="CHEBI:57783"/>
        <dbReference type="ChEBI" id="CHEBI:58349"/>
        <dbReference type="ChEBI" id="CHEBI:60039"/>
        <dbReference type="EC" id="1.5.1.2"/>
    </reaction>
</comment>
<reference evidence="11 12" key="1">
    <citation type="journal article" date="2011" name="J. Bacteriol.">
        <title>Genome sequence of Brevibacillus laterosporus LMG 15441, a pathogen of invertebrates.</title>
        <authorList>
            <person name="Djukic M."/>
            <person name="Poehlein A."/>
            <person name="Thurmer A."/>
            <person name="Daniel R."/>
        </authorList>
    </citation>
    <scope>NUCLEOTIDE SEQUENCE [LARGE SCALE GENOMIC DNA]</scope>
    <source>
        <strain evidence="11 12">LMG 15441</strain>
    </source>
</reference>
<feature type="domain" description="Pyrroline-5-carboxylate reductase catalytic N-terminal" evidence="9">
    <location>
        <begin position="15"/>
        <end position="110"/>
    </location>
</feature>
<dbReference type="EC" id="1.5.1.2" evidence="6 7"/>
<evidence type="ECO:0000256" key="4">
    <source>
        <dbReference type="ARBA" id="ARBA00023002"/>
    </source>
</evidence>
<dbReference type="NCBIfam" id="TIGR00112">
    <property type="entry name" value="proC"/>
    <property type="match status" value="1"/>
</dbReference>
<evidence type="ECO:0000256" key="8">
    <source>
        <dbReference type="RuleBase" id="RU003903"/>
    </source>
</evidence>
<dbReference type="HAMAP" id="MF_01925">
    <property type="entry name" value="P5C_reductase"/>
    <property type="match status" value="1"/>
</dbReference>
<dbReference type="InterPro" id="IPR000304">
    <property type="entry name" value="Pyrroline-COOH_reductase"/>
</dbReference>
<protein>
    <recommendedName>
        <fullName evidence="6 7">Pyrroline-5-carboxylate reductase</fullName>
        <shortName evidence="6">P5C reductase</shortName>
        <shortName evidence="6">P5CR</shortName>
        <ecNumber evidence="6 7">1.5.1.2</ecNumber>
    </recommendedName>
    <alternativeName>
        <fullName evidence="6">PCA reductase</fullName>
    </alternativeName>
</protein>
<evidence type="ECO:0000256" key="6">
    <source>
        <dbReference type="HAMAP-Rule" id="MF_01925"/>
    </source>
</evidence>
<dbReference type="eggNOG" id="COG0345">
    <property type="taxonomic scope" value="Bacteria"/>
</dbReference>
<dbReference type="InterPro" id="IPR053790">
    <property type="entry name" value="P5CR-like_CS"/>
</dbReference>
<comment type="function">
    <text evidence="5 6">Catalyzes the reduction of 1-pyrroline-5-carboxylate (PCA) to L-proline.</text>
</comment>
<dbReference type="AlphaFoldDB" id="A0A075RB74"/>
<evidence type="ECO:0000313" key="12">
    <source>
        <dbReference type="Proteomes" id="UP000005850"/>
    </source>
</evidence>
<evidence type="ECO:0000259" key="10">
    <source>
        <dbReference type="Pfam" id="PF14748"/>
    </source>
</evidence>
<dbReference type="GO" id="GO:0055129">
    <property type="term" value="P:L-proline biosynthetic process"/>
    <property type="evidence" value="ECO:0007669"/>
    <property type="project" value="UniProtKB-UniRule"/>
</dbReference>
<dbReference type="PANTHER" id="PTHR11645">
    <property type="entry name" value="PYRROLINE-5-CARBOXYLATE REDUCTASE"/>
    <property type="match status" value="1"/>
</dbReference>
<evidence type="ECO:0000259" key="9">
    <source>
        <dbReference type="Pfam" id="PF03807"/>
    </source>
</evidence>